<gene>
    <name evidence="1" type="ORF">ACFO6V_27835</name>
</gene>
<name>A0ABV9HPF3_9MICO</name>
<keyword evidence="2" id="KW-1185">Reference proteome</keyword>
<organism evidence="1 2">
    <name type="scientific">Promicromonospora alba</name>
    <dbReference type="NCBI Taxonomy" id="1616110"/>
    <lineage>
        <taxon>Bacteria</taxon>
        <taxon>Bacillati</taxon>
        <taxon>Actinomycetota</taxon>
        <taxon>Actinomycetes</taxon>
        <taxon>Micrococcales</taxon>
        <taxon>Promicromonosporaceae</taxon>
        <taxon>Promicromonospora</taxon>
    </lineage>
</organism>
<proteinExistence type="predicted"/>
<evidence type="ECO:0008006" key="3">
    <source>
        <dbReference type="Google" id="ProtNLM"/>
    </source>
</evidence>
<dbReference type="EMBL" id="JBHSFI010000011">
    <property type="protein sequence ID" value="MFC4632084.1"/>
    <property type="molecule type" value="Genomic_DNA"/>
</dbReference>
<sequence length="350" mass="37704">MNSNRVQDVFVNLGGQDDNLGDSALRAGFLVAARGENRRIHVLLEGKTSDYVSGLPLEPEDCVYTKASKWSAASRAAVRPVHLFEAGEINPRAGTYPKRGRVLGLQQAVEAGGAVIVAGIGIRSPKVAAESVTFHQVLKDAAIVSWRDQPSRDAAGFGDVAPDWAYSMGTPTSEWAPESERPLLPITLRYDRPWPEASWFDAVRALAAQTSTEIVTLAQVARDAPRAVRVAEELGGEYLVPASMSHRDLDVHARDIYSKSLAVISDRAHGLIIGATEGAHPLGSAADPEKIKRLLDSAGLGELTGRYDEFGRLGPQVVDRRSSLVSGIDTARATLTDLQERIHKAMDSVL</sequence>
<accession>A0ABV9HPF3</accession>
<dbReference type="Proteomes" id="UP001596011">
    <property type="component" value="Unassembled WGS sequence"/>
</dbReference>
<evidence type="ECO:0000313" key="1">
    <source>
        <dbReference type="EMBL" id="MFC4632084.1"/>
    </source>
</evidence>
<reference evidence="2" key="1">
    <citation type="journal article" date="2019" name="Int. J. Syst. Evol. Microbiol.">
        <title>The Global Catalogue of Microorganisms (GCM) 10K type strain sequencing project: providing services to taxonomists for standard genome sequencing and annotation.</title>
        <authorList>
            <consortium name="The Broad Institute Genomics Platform"/>
            <consortium name="The Broad Institute Genome Sequencing Center for Infectious Disease"/>
            <person name="Wu L."/>
            <person name="Ma J."/>
        </authorList>
    </citation>
    <scope>NUCLEOTIDE SEQUENCE [LARGE SCALE GENOMIC DNA]</scope>
    <source>
        <strain evidence="2">CCUG 42722</strain>
    </source>
</reference>
<evidence type="ECO:0000313" key="2">
    <source>
        <dbReference type="Proteomes" id="UP001596011"/>
    </source>
</evidence>
<protein>
    <recommendedName>
        <fullName evidence="3">Polysaccharide pyruvyl transferase WcaK-like protein</fullName>
    </recommendedName>
</protein>
<comment type="caution">
    <text evidence="1">The sequence shown here is derived from an EMBL/GenBank/DDBJ whole genome shotgun (WGS) entry which is preliminary data.</text>
</comment>
<dbReference type="RefSeq" id="WP_377142386.1">
    <property type="nucleotide sequence ID" value="NZ_JBHSFI010000011.1"/>
</dbReference>